<evidence type="ECO:0000313" key="2">
    <source>
        <dbReference type="EMBL" id="QED23887.1"/>
    </source>
</evidence>
<dbReference type="InterPro" id="IPR001509">
    <property type="entry name" value="Epimerase_deHydtase"/>
</dbReference>
<feature type="domain" description="NAD-dependent epimerase/dehydratase" evidence="1">
    <location>
        <begin position="6"/>
        <end position="171"/>
    </location>
</feature>
<keyword evidence="3" id="KW-1185">Reference proteome</keyword>
<dbReference type="InterPro" id="IPR036291">
    <property type="entry name" value="NAD(P)-bd_dom_sf"/>
</dbReference>
<dbReference type="AlphaFoldDB" id="A0A5B8XKA9"/>
<dbReference type="Pfam" id="PF01370">
    <property type="entry name" value="Epimerase"/>
    <property type="match status" value="1"/>
</dbReference>
<organism evidence="2 3">
    <name type="scientific">Candidatus Deianiraea vastatrix</name>
    <dbReference type="NCBI Taxonomy" id="2163644"/>
    <lineage>
        <taxon>Bacteria</taxon>
        <taxon>Pseudomonadati</taxon>
        <taxon>Pseudomonadota</taxon>
        <taxon>Alphaproteobacteria</taxon>
        <taxon>Rickettsiales</taxon>
        <taxon>Candidatus Deianiraeaceae</taxon>
        <taxon>Candidatus Deianiraea</taxon>
    </lineage>
</organism>
<dbReference type="SUPFAM" id="SSF51735">
    <property type="entry name" value="NAD(P)-binding Rossmann-fold domains"/>
    <property type="match status" value="1"/>
</dbReference>
<gene>
    <name evidence="2" type="ORF">Deia_01106</name>
</gene>
<dbReference type="Proteomes" id="UP000321934">
    <property type="component" value="Chromosome"/>
</dbReference>
<protein>
    <submittedName>
        <fullName evidence="2">NAD dependent epimerase/dehydratase family protein</fullName>
    </submittedName>
</protein>
<reference evidence="2 3" key="1">
    <citation type="journal article" date="2019" name="ISME J.">
        <title>Deianiraea, an extracellular bacterium associated with the ciliate Paramecium, suggests an alternative scenario for the evolution of Rickettsiales.</title>
        <authorList>
            <person name="Castelli M."/>
            <person name="Sabaneyeva E."/>
            <person name="Lanzoni O."/>
            <person name="Lebedeva N."/>
            <person name="Floriano A.M."/>
            <person name="Gaiarsa S."/>
            <person name="Benken K."/>
            <person name="Modeo L."/>
            <person name="Bandi C."/>
            <person name="Potekhin A."/>
            <person name="Sassera D."/>
            <person name="Petroni G."/>
        </authorList>
    </citation>
    <scope>NUCLEOTIDE SEQUENCE [LARGE SCALE GENOMIC DNA]</scope>
    <source>
        <strain evidence="2">CyL4-1</strain>
    </source>
</reference>
<name>A0A5B8XKA9_9RICK</name>
<accession>A0A5B8XKA9</accession>
<evidence type="ECO:0000259" key="1">
    <source>
        <dbReference type="Pfam" id="PF01370"/>
    </source>
</evidence>
<dbReference type="OrthoDB" id="7181637at2"/>
<proteinExistence type="predicted"/>
<dbReference type="EMBL" id="CP029077">
    <property type="protein sequence ID" value="QED23887.1"/>
    <property type="molecule type" value="Genomic_DNA"/>
</dbReference>
<dbReference type="Gene3D" id="3.40.50.720">
    <property type="entry name" value="NAD(P)-binding Rossmann-like Domain"/>
    <property type="match status" value="1"/>
</dbReference>
<evidence type="ECO:0000313" key="3">
    <source>
        <dbReference type="Proteomes" id="UP000321934"/>
    </source>
</evidence>
<sequence length="183" mass="20845">MESKNVIITGASGWLGMELIAFLQGQFGDSVLKNIYPISHSASEINFGFGRVKSYKFDEMKDIENAILYHFAFITKDKVANFNDENYINANLEIRNKVESLIEKNDIKSMFYASSGAVYQRGTHDLVSNKSDIYAYCKLLDEEFFKNFCVKKDIKLLTARIFSLIGKFINKNGVFALQNDRAS</sequence>
<dbReference type="RefSeq" id="WP_146821354.1">
    <property type="nucleotide sequence ID" value="NZ_CP029077.1"/>
</dbReference>